<organism evidence="1 2">
    <name type="scientific">Parabacteroides chartae</name>
    <dbReference type="NCBI Taxonomy" id="1037355"/>
    <lineage>
        <taxon>Bacteria</taxon>
        <taxon>Pseudomonadati</taxon>
        <taxon>Bacteroidota</taxon>
        <taxon>Bacteroidia</taxon>
        <taxon>Bacteroidales</taxon>
        <taxon>Tannerellaceae</taxon>
        <taxon>Parabacteroides</taxon>
    </lineage>
</organism>
<evidence type="ECO:0000313" key="1">
    <source>
        <dbReference type="EMBL" id="SKB80250.1"/>
    </source>
</evidence>
<dbReference type="Proteomes" id="UP000190852">
    <property type="component" value="Unassembled WGS sequence"/>
</dbReference>
<dbReference type="EMBL" id="FUYQ01000024">
    <property type="protein sequence ID" value="SKB80250.1"/>
    <property type="molecule type" value="Genomic_DNA"/>
</dbReference>
<dbReference type="Pfam" id="PF07661">
    <property type="entry name" value="MORN_2"/>
    <property type="match status" value="3"/>
</dbReference>
<dbReference type="Gene3D" id="2.20.110.10">
    <property type="entry name" value="Histone H3 K4-specific methyltransferase SET7/9 N-terminal domain"/>
    <property type="match status" value="1"/>
</dbReference>
<gene>
    <name evidence="1" type="ORF">SAMN05660349_02837</name>
</gene>
<dbReference type="AlphaFoldDB" id="A0A1T5E8U9"/>
<dbReference type="SUPFAM" id="SSF82185">
    <property type="entry name" value="Histone H3 K4-specific methyltransferase SET7/9 N-terminal domain"/>
    <property type="match status" value="1"/>
</dbReference>
<accession>A0A1T5E8U9</accession>
<keyword evidence="2" id="KW-1185">Reference proteome</keyword>
<name>A0A1T5E8U9_9BACT</name>
<reference evidence="2" key="1">
    <citation type="submission" date="2017-02" db="EMBL/GenBank/DDBJ databases">
        <authorList>
            <person name="Varghese N."/>
            <person name="Submissions S."/>
        </authorList>
    </citation>
    <scope>NUCLEOTIDE SEQUENCE [LARGE SCALE GENOMIC DNA]</scope>
    <source>
        <strain evidence="2">DSM 24967</strain>
    </source>
</reference>
<dbReference type="InterPro" id="IPR011652">
    <property type="entry name" value="MORN_2"/>
</dbReference>
<protein>
    <submittedName>
        <fullName evidence="1">MORN repeat variant</fullName>
    </submittedName>
</protein>
<evidence type="ECO:0000313" key="2">
    <source>
        <dbReference type="Proteomes" id="UP000190852"/>
    </source>
</evidence>
<sequence length="93" mass="11102">MELGKDTYVNGQKIYELKDNQLTFYYKDSKLKAQGPFENGMLQGKWTFYRATGQLWEIGHFKNDLKDGSWIRYDRNDTIEYNETFQNGKICKK</sequence>
<dbReference type="RefSeq" id="WP_079684253.1">
    <property type="nucleotide sequence ID" value="NZ_FUYQ01000024.1"/>
</dbReference>
<proteinExistence type="predicted"/>